<protein>
    <submittedName>
        <fullName evidence="6">LLM class flavin-dependent oxidoreductase</fullName>
    </submittedName>
</protein>
<dbReference type="RefSeq" id="WP_139096862.1">
    <property type="nucleotide sequence ID" value="NZ_VDFW01000008.1"/>
</dbReference>
<dbReference type="InterPro" id="IPR011251">
    <property type="entry name" value="Luciferase-like_dom"/>
</dbReference>
<evidence type="ECO:0000256" key="2">
    <source>
        <dbReference type="ARBA" id="ARBA00022643"/>
    </source>
</evidence>
<dbReference type="GO" id="GO:0046306">
    <property type="term" value="P:alkanesulfonate catabolic process"/>
    <property type="evidence" value="ECO:0007669"/>
    <property type="project" value="TreeGrafter"/>
</dbReference>
<accession>A0A5C4M3W6</accession>
<evidence type="ECO:0000256" key="3">
    <source>
        <dbReference type="ARBA" id="ARBA00023002"/>
    </source>
</evidence>
<dbReference type="EMBL" id="VDFW01000008">
    <property type="protein sequence ID" value="TNC26573.1"/>
    <property type="molecule type" value="Genomic_DNA"/>
</dbReference>
<dbReference type="GO" id="GO:0008726">
    <property type="term" value="F:alkanesulfonate monooxygenase activity"/>
    <property type="evidence" value="ECO:0007669"/>
    <property type="project" value="TreeGrafter"/>
</dbReference>
<reference evidence="6 7" key="1">
    <citation type="submission" date="2019-06" db="EMBL/GenBank/DDBJ databases">
        <title>Amycolatopsis alkalitolerans sp. nov., isolated from Gastrodia elata Blume.</title>
        <authorList>
            <person name="Narsing Rao M.P."/>
            <person name="Li W.J."/>
        </authorList>
    </citation>
    <scope>NUCLEOTIDE SEQUENCE [LARGE SCALE GENOMIC DNA]</scope>
    <source>
        <strain evidence="6 7">SYSUP0005</strain>
    </source>
</reference>
<dbReference type="SUPFAM" id="SSF51679">
    <property type="entry name" value="Bacterial luciferase-like"/>
    <property type="match status" value="1"/>
</dbReference>
<dbReference type="Proteomes" id="UP000305546">
    <property type="component" value="Unassembled WGS sequence"/>
</dbReference>
<evidence type="ECO:0000313" key="7">
    <source>
        <dbReference type="Proteomes" id="UP000305546"/>
    </source>
</evidence>
<dbReference type="PANTHER" id="PTHR42847">
    <property type="entry name" value="ALKANESULFONATE MONOOXYGENASE"/>
    <property type="match status" value="1"/>
</dbReference>
<dbReference type="InterPro" id="IPR050172">
    <property type="entry name" value="SsuD_RutA_monooxygenase"/>
</dbReference>
<dbReference type="Pfam" id="PF00296">
    <property type="entry name" value="Bac_luciferase"/>
    <property type="match status" value="1"/>
</dbReference>
<name>A0A5C4M3W6_9PSEU</name>
<dbReference type="AlphaFoldDB" id="A0A5C4M3W6"/>
<evidence type="ECO:0000256" key="4">
    <source>
        <dbReference type="ARBA" id="ARBA00023033"/>
    </source>
</evidence>
<feature type="domain" description="Luciferase-like" evidence="5">
    <location>
        <begin position="22"/>
        <end position="192"/>
    </location>
</feature>
<dbReference type="Gene3D" id="3.20.20.30">
    <property type="entry name" value="Luciferase-like domain"/>
    <property type="match status" value="1"/>
</dbReference>
<dbReference type="OrthoDB" id="5241778at2"/>
<evidence type="ECO:0000259" key="5">
    <source>
        <dbReference type="Pfam" id="PF00296"/>
    </source>
</evidence>
<comment type="caution">
    <text evidence="6">The sequence shown here is derived from an EMBL/GenBank/DDBJ whole genome shotgun (WGS) entry which is preliminary data.</text>
</comment>
<proteinExistence type="predicted"/>
<organism evidence="6 7">
    <name type="scientific">Amycolatopsis alkalitolerans</name>
    <dbReference type="NCBI Taxonomy" id="2547244"/>
    <lineage>
        <taxon>Bacteria</taxon>
        <taxon>Bacillati</taxon>
        <taxon>Actinomycetota</taxon>
        <taxon>Actinomycetes</taxon>
        <taxon>Pseudonocardiales</taxon>
        <taxon>Pseudonocardiaceae</taxon>
        <taxon>Amycolatopsis</taxon>
    </lineage>
</organism>
<evidence type="ECO:0000256" key="1">
    <source>
        <dbReference type="ARBA" id="ARBA00022630"/>
    </source>
</evidence>
<keyword evidence="1" id="KW-0285">Flavoprotein</keyword>
<dbReference type="InterPro" id="IPR036661">
    <property type="entry name" value="Luciferase-like_sf"/>
</dbReference>
<keyword evidence="2" id="KW-0288">FMN</keyword>
<keyword evidence="7" id="KW-1185">Reference proteome</keyword>
<gene>
    <name evidence="6" type="ORF">FG385_12565</name>
</gene>
<sequence>MPERRFRFGLVAVPRGSGGDWTATARRAEDLGFSTLLMPDGVGIAPSFAALAAAASVTERLRLGTFVLNTPLRTPGTIAWETAGLDQLSDGRFELGLGAGRGDAGPGAELVGAPWGSAGERVRQVGEAIDTVDKLFSAGALSPVQTPRPPIMVAGAGDKLLTIAALQADIVAVHADGTERGLDKRLRFVRDLAGDRFDRMELSVNVFHIGDGEVSPWVRTFGIDPARATGNQQVSILNGDTGTVIDTLKRRRDELGVSYVTINSMALEQAIPVVEALAGT</sequence>
<dbReference type="PANTHER" id="PTHR42847:SF4">
    <property type="entry name" value="ALKANESULFONATE MONOOXYGENASE-RELATED"/>
    <property type="match status" value="1"/>
</dbReference>
<evidence type="ECO:0000313" key="6">
    <source>
        <dbReference type="EMBL" id="TNC26573.1"/>
    </source>
</evidence>
<keyword evidence="3" id="KW-0560">Oxidoreductase</keyword>
<keyword evidence="4" id="KW-0503">Monooxygenase</keyword>